<dbReference type="AlphaFoldDB" id="A0A4V6IN18"/>
<name>A0A4V6IN18_METTU</name>
<accession>A0A4V6IN18</accession>
<evidence type="ECO:0000313" key="2">
    <source>
        <dbReference type="Proteomes" id="UP000294360"/>
    </source>
</evidence>
<organism evidence="1 2">
    <name type="scientific">Methylocella tundrae</name>
    <dbReference type="NCBI Taxonomy" id="227605"/>
    <lineage>
        <taxon>Bacteria</taxon>
        <taxon>Pseudomonadati</taxon>
        <taxon>Pseudomonadota</taxon>
        <taxon>Alphaproteobacteria</taxon>
        <taxon>Hyphomicrobiales</taxon>
        <taxon>Beijerinckiaceae</taxon>
        <taxon>Methylocella</taxon>
    </lineage>
</organism>
<sequence>MSTLFPEFERGAPDESDYVHERLKPGDSFLFLDAHGRFFGATSRVWTAPVSGRRQSSALAPSPIVLEKTNARLFQKL</sequence>
<dbReference type="EMBL" id="LR536450">
    <property type="protein sequence ID" value="VFU10782.1"/>
    <property type="molecule type" value="Genomic_DNA"/>
</dbReference>
<gene>
    <name evidence="1" type="ORF">MTUNDRAET4_3901</name>
</gene>
<reference evidence="1 2" key="1">
    <citation type="submission" date="2019-03" db="EMBL/GenBank/DDBJ databases">
        <authorList>
            <person name="Kox A.R. M."/>
        </authorList>
    </citation>
    <scope>NUCLEOTIDE SEQUENCE [LARGE SCALE GENOMIC DNA]</scope>
    <source>
        <strain evidence="1">MTUNDRAET4 annotated genome</strain>
    </source>
</reference>
<evidence type="ECO:0000313" key="1">
    <source>
        <dbReference type="EMBL" id="VFU10782.1"/>
    </source>
</evidence>
<dbReference type="Proteomes" id="UP000294360">
    <property type="component" value="Chromosome"/>
</dbReference>
<protein>
    <submittedName>
        <fullName evidence="1">Uncharacterized protein</fullName>
    </submittedName>
</protein>
<proteinExistence type="predicted"/>
<dbReference type="KEGG" id="mtun:MTUNDRAET4_3901"/>